<feature type="domain" description="Helicase C-terminal" evidence="7">
    <location>
        <begin position="254"/>
        <end position="419"/>
    </location>
</feature>
<dbReference type="InParanoid" id="A0A067M666"/>
<reference evidence="9" key="1">
    <citation type="journal article" date="2014" name="Proc. Natl. Acad. Sci. U.S.A.">
        <title>Extensive sampling of basidiomycete genomes demonstrates inadequacy of the white-rot/brown-rot paradigm for wood decay fungi.</title>
        <authorList>
            <person name="Riley R."/>
            <person name="Salamov A.A."/>
            <person name="Brown D.W."/>
            <person name="Nagy L.G."/>
            <person name="Floudas D."/>
            <person name="Held B.W."/>
            <person name="Levasseur A."/>
            <person name="Lombard V."/>
            <person name="Morin E."/>
            <person name="Otillar R."/>
            <person name="Lindquist E.A."/>
            <person name="Sun H."/>
            <person name="LaButti K.M."/>
            <person name="Schmutz J."/>
            <person name="Jabbour D."/>
            <person name="Luo H."/>
            <person name="Baker S.E."/>
            <person name="Pisabarro A.G."/>
            <person name="Walton J.D."/>
            <person name="Blanchette R.A."/>
            <person name="Henrissat B."/>
            <person name="Martin F."/>
            <person name="Cullen D."/>
            <person name="Hibbett D.S."/>
            <person name="Grigoriev I.V."/>
        </authorList>
    </citation>
    <scope>NUCLEOTIDE SEQUENCE [LARGE SCALE GENOMIC DNA]</scope>
    <source>
        <strain evidence="9">FD-172 SS1</strain>
    </source>
</reference>
<gene>
    <name evidence="8" type="ORF">BOTBODRAFT_120536</name>
</gene>
<accession>A0A067M666</accession>
<protein>
    <recommendedName>
        <fullName evidence="5">DNA 3'-5' helicase</fullName>
        <ecNumber evidence="5">5.6.2.4</ecNumber>
    </recommendedName>
</protein>
<keyword evidence="3" id="KW-0067">ATP-binding</keyword>
<dbReference type="InterPro" id="IPR001650">
    <property type="entry name" value="Helicase_C-like"/>
</dbReference>
<dbReference type="GO" id="GO:0005524">
    <property type="term" value="F:ATP binding"/>
    <property type="evidence" value="ECO:0007669"/>
    <property type="project" value="UniProtKB-KW"/>
</dbReference>
<dbReference type="GO" id="GO:0000724">
    <property type="term" value="P:double-strand break repair via homologous recombination"/>
    <property type="evidence" value="ECO:0007669"/>
    <property type="project" value="TreeGrafter"/>
</dbReference>
<evidence type="ECO:0000313" key="9">
    <source>
        <dbReference type="Proteomes" id="UP000027195"/>
    </source>
</evidence>
<dbReference type="GO" id="GO:0003676">
    <property type="term" value="F:nucleic acid binding"/>
    <property type="evidence" value="ECO:0007669"/>
    <property type="project" value="InterPro"/>
</dbReference>
<dbReference type="STRING" id="930990.A0A067M666"/>
<name>A0A067M666_BOTB1</name>
<dbReference type="GO" id="GO:0005694">
    <property type="term" value="C:chromosome"/>
    <property type="evidence" value="ECO:0007669"/>
    <property type="project" value="TreeGrafter"/>
</dbReference>
<dbReference type="Pfam" id="PF00271">
    <property type="entry name" value="Helicase_C"/>
    <property type="match status" value="1"/>
</dbReference>
<dbReference type="GO" id="GO:0009378">
    <property type="term" value="F:four-way junction helicase activity"/>
    <property type="evidence" value="ECO:0007669"/>
    <property type="project" value="TreeGrafter"/>
</dbReference>
<dbReference type="SMART" id="SM00490">
    <property type="entry name" value="HELICc"/>
    <property type="match status" value="1"/>
</dbReference>
<dbReference type="SMART" id="SM00487">
    <property type="entry name" value="DEXDc"/>
    <property type="match status" value="1"/>
</dbReference>
<dbReference type="PANTHER" id="PTHR13710">
    <property type="entry name" value="DNA HELICASE RECQ FAMILY MEMBER"/>
    <property type="match status" value="1"/>
</dbReference>
<comment type="catalytic activity">
    <reaction evidence="4">
        <text>Couples ATP hydrolysis with the unwinding of duplex DNA by translocating in the 3'-5' direction.</text>
        <dbReference type="EC" id="5.6.2.4"/>
    </reaction>
</comment>
<dbReference type="AlphaFoldDB" id="A0A067M666"/>
<evidence type="ECO:0000313" key="8">
    <source>
        <dbReference type="EMBL" id="KDQ07086.1"/>
    </source>
</evidence>
<organism evidence="8 9">
    <name type="scientific">Botryobasidium botryosum (strain FD-172 SS1)</name>
    <dbReference type="NCBI Taxonomy" id="930990"/>
    <lineage>
        <taxon>Eukaryota</taxon>
        <taxon>Fungi</taxon>
        <taxon>Dikarya</taxon>
        <taxon>Basidiomycota</taxon>
        <taxon>Agaricomycotina</taxon>
        <taxon>Agaricomycetes</taxon>
        <taxon>Cantharellales</taxon>
        <taxon>Botryobasidiaceae</taxon>
        <taxon>Botryobasidium</taxon>
    </lineage>
</organism>
<dbReference type="SUPFAM" id="SSF52540">
    <property type="entry name" value="P-loop containing nucleoside triphosphate hydrolases"/>
    <property type="match status" value="1"/>
</dbReference>
<dbReference type="PROSITE" id="PS51192">
    <property type="entry name" value="HELICASE_ATP_BIND_1"/>
    <property type="match status" value="1"/>
</dbReference>
<keyword evidence="2" id="KW-0547">Nucleotide-binding</keyword>
<dbReference type="PROSITE" id="PS51194">
    <property type="entry name" value="HELICASE_CTER"/>
    <property type="match status" value="1"/>
</dbReference>
<evidence type="ECO:0000256" key="5">
    <source>
        <dbReference type="ARBA" id="ARBA00034808"/>
    </source>
</evidence>
<dbReference type="EC" id="5.6.2.4" evidence="5"/>
<dbReference type="EMBL" id="KL198115">
    <property type="protein sequence ID" value="KDQ07086.1"/>
    <property type="molecule type" value="Genomic_DNA"/>
</dbReference>
<sequence>MSEITPPHPGPAAAVPAPPFHDVSFTEHPSYNEIIYQTHRLFGKKPCMPQVVACDKALRDKHVVFIVRTGFGKTLAFWMPLIWHRKGITFLISPLQSLSDQHDHSKELGVLGIKSIHLTSKNISDKTFKDISQGEYGVIITSPEVINTEPHFEDLWKSPRFCKRVNRIIFDEAHCISEWGDFRPDYKLLCKLIHICRNAKFFLLSATMPALVLSECMRLLQLPRDTEVIHQSNNCPNISIDIRRIKFPQKSLFDLAFLIPFGLMEQSPPPSKFMAFLKSKQLCEKAACFLQARLPTALKKKVVWVHADMSQEFVRAALKALKEGMIWGICCTDVAGMGIDIPNIELIVHYQAAKSLCILFQRFGRGARDMNLTARAILFAEPRHFTDVQEKRKRDAEVHALRKKKGKAQALPESDEIVPRKRLRKDTLPIRGLQSTAPFSPSLLA</sequence>
<dbReference type="GO" id="GO:0005737">
    <property type="term" value="C:cytoplasm"/>
    <property type="evidence" value="ECO:0007669"/>
    <property type="project" value="TreeGrafter"/>
</dbReference>
<dbReference type="HOGENOM" id="CLU_001103_19_0_1"/>
<dbReference type="Proteomes" id="UP000027195">
    <property type="component" value="Unassembled WGS sequence"/>
</dbReference>
<dbReference type="PANTHER" id="PTHR13710:SF154">
    <property type="entry name" value="RECQ HELICASE, PUTATIVE (AFU_ORTHOLOGUE AFUA_6G14720)-RELATED"/>
    <property type="match status" value="1"/>
</dbReference>
<evidence type="ECO:0000256" key="1">
    <source>
        <dbReference type="ARBA" id="ARBA00005446"/>
    </source>
</evidence>
<dbReference type="InterPro" id="IPR014001">
    <property type="entry name" value="Helicase_ATP-bd"/>
</dbReference>
<dbReference type="InterPro" id="IPR027417">
    <property type="entry name" value="P-loop_NTPase"/>
</dbReference>
<evidence type="ECO:0000256" key="2">
    <source>
        <dbReference type="ARBA" id="ARBA00022741"/>
    </source>
</evidence>
<dbReference type="Pfam" id="PF00270">
    <property type="entry name" value="DEAD"/>
    <property type="match status" value="1"/>
</dbReference>
<dbReference type="Gene3D" id="3.40.50.300">
    <property type="entry name" value="P-loop containing nucleotide triphosphate hydrolases"/>
    <property type="match status" value="2"/>
</dbReference>
<evidence type="ECO:0000256" key="4">
    <source>
        <dbReference type="ARBA" id="ARBA00034617"/>
    </source>
</evidence>
<dbReference type="OrthoDB" id="10261556at2759"/>
<evidence type="ECO:0000256" key="3">
    <source>
        <dbReference type="ARBA" id="ARBA00022840"/>
    </source>
</evidence>
<dbReference type="GO" id="GO:0043138">
    <property type="term" value="F:3'-5' DNA helicase activity"/>
    <property type="evidence" value="ECO:0007669"/>
    <property type="project" value="UniProtKB-EC"/>
</dbReference>
<keyword evidence="9" id="KW-1185">Reference proteome</keyword>
<evidence type="ECO:0000259" key="6">
    <source>
        <dbReference type="PROSITE" id="PS51192"/>
    </source>
</evidence>
<evidence type="ECO:0000259" key="7">
    <source>
        <dbReference type="PROSITE" id="PS51194"/>
    </source>
</evidence>
<feature type="domain" description="Helicase ATP-binding" evidence="6">
    <location>
        <begin position="54"/>
        <end position="226"/>
    </location>
</feature>
<proteinExistence type="inferred from homology"/>
<dbReference type="InterPro" id="IPR011545">
    <property type="entry name" value="DEAD/DEAH_box_helicase_dom"/>
</dbReference>
<comment type="similarity">
    <text evidence="1">Belongs to the helicase family. RecQ subfamily.</text>
</comment>